<evidence type="ECO:0000313" key="1">
    <source>
        <dbReference type="EMBL" id="KAH7967306.1"/>
    </source>
</evidence>
<dbReference type="Proteomes" id="UP000821865">
    <property type="component" value="Chromosome 2"/>
</dbReference>
<comment type="caution">
    <text evidence="1">The sequence shown here is derived from an EMBL/GenBank/DDBJ whole genome shotgun (WGS) entry which is preliminary data.</text>
</comment>
<evidence type="ECO:0000313" key="2">
    <source>
        <dbReference type="Proteomes" id="UP000821865"/>
    </source>
</evidence>
<accession>A0ACB8DHG1</accession>
<organism evidence="1 2">
    <name type="scientific">Dermacentor silvarum</name>
    <name type="common">Tick</name>
    <dbReference type="NCBI Taxonomy" id="543639"/>
    <lineage>
        <taxon>Eukaryota</taxon>
        <taxon>Metazoa</taxon>
        <taxon>Ecdysozoa</taxon>
        <taxon>Arthropoda</taxon>
        <taxon>Chelicerata</taxon>
        <taxon>Arachnida</taxon>
        <taxon>Acari</taxon>
        <taxon>Parasitiformes</taxon>
        <taxon>Ixodida</taxon>
        <taxon>Ixodoidea</taxon>
        <taxon>Ixodidae</taxon>
        <taxon>Rhipicephalinae</taxon>
        <taxon>Dermacentor</taxon>
    </lineage>
</organism>
<proteinExistence type="predicted"/>
<gene>
    <name evidence="1" type="ORF">HPB49_023936</name>
</gene>
<keyword evidence="2" id="KW-1185">Reference proteome</keyword>
<dbReference type="EMBL" id="CM023471">
    <property type="protein sequence ID" value="KAH7967306.1"/>
    <property type="molecule type" value="Genomic_DNA"/>
</dbReference>
<sequence length="1973" mass="220681">MAVTLHQVDFDATAVCTQSPLRALCTTCLLRKAEDRKAMMASLPKKDEGTLGEKLVDVDPTHARWSMFPDEDTPNMMIDGVPFRDLPICHIKCSLNNTLMTLTDSSGKCLARKSGGTEGYRNAKKGTTVAAQAAALSFSHVAQLRDIKNIRVIVKGLGPGRLMHSRLECPLELPKDKPRLKATFNYRPPFFMRQRTMDVSDAASNSSNVSESDSDSGSCSGSSSAMQSRKSVSASPKLDSSNQTARTGDDDDDRNASESGSNQASSSDSDSGNSDAESDGPSAPSQQRRASESSAHDESSRDERRKRANNSRPAKQVWDENPDMYGVRRSGRCRKEPERYTVDESEGSDTKKASRGSTSRSRKASADWRSSGNSDSDDSDAAARPRKTVPKRAPPPKRQPAASQRRQANRVTYHSSDESSDEPSTDDDSDDDAKRQGTRRAAKAVSYKEQSAEETGSDDIVEVEYDEQAAAAEASNSETVERVIDHRVGKKGATGATTTVYAVEEFGDPNAGAAELPDDEKETQYLIKWKGWSHLHNTWESMQTLQEQKVKGLKKLENYIKREDDLRLWRDSACPEDVEYYECQQELSEELQFKHMEVERIICECRPLPHEGYGQFQRVHLAYHARQKSQKIPSKVCKVLKVRPKFAPLKTQPSYIGGPGKLELRDYQLEGLNWLANSWCKENGVILADEMGLGKTIQTISFLTYLFNHHALYGPFLLVVPLSTLASWQKEFAQWSPDMNVVVYLGDVSSRTMIREHEWCHPGNKRLKFNAILTTYEILLKDKGFLGNVSWAVLGVDEAHRLKNDDSLLYKSLFDFDTNHRLLITGTPLQNSLKELWALLHFIMPQKFDSWEDFEAEHKESADKGYTKLHKQLEPFLLRRVKKDVEKSLPAKVERILRQIIRGSGKLLLLDKLLCRLRETGHRVLVFSQMVRMLDIIADYLQMRRFPFQRLDGSIKGELRRQALDHFNADASQDFCFLLSTRAGGLGINLATADTVVIFDSDWNPQNDLQAQARAHRIGQKNQVNIYRLVTKNSVEEDIIERAKRKMVLDHLVIQRMDTTGRTVDIDEILQRAETREEQPSTVGDELLGSFKVASFNFTEEEEVGAVSAKGLAEDESSQSKDWDDIIPEADRKRVEEEERQREELELYLPPRSRKSIHQAANSDSDDGRSRRRDRGSGAGSNGSDDESRPRKRGRPRLIPRDTVKGFTDAEIRRFIKSYRKFPTPAKRLDAVALDAELQEKPLADLKRLATMLHTGCEQAMKENQSSAANTDTPDANNGGAPGRRRHQRTTFKLSGVSVNAKSVLASYQELSVLDAVLPVSAEERRHWTLDLPTKDAHFDTPWSVAEDSALLRGIYEHGMGSWESIKMDPNLGLTTKILPDGEELKPQSKHLQSRADYLLKLLRRVHARQMALKEGKEKPKRNRKARPEKMHLSKAIVDNDDSNDSDTAMSSKSRKFKVKTEDETHQNNASAIIDGVAKGLAISPSATALDAKLSADGGGPKAKRKKKEKDKDKVKDGKDKDKDKKKKKKHEGGVEGAKPKGKKDMPAMHYTANAAPQVIEATGDLDLQLFNECKEKMRPVKRALKQLDTPDSSMNDDEQVNHTRLCLLKIGEHINECCNEYSDPEKAKQWRSNLWSFVAKFTELDAKALFRLYRHAQKKSEGADKSGDRTKDSDKKEHDKRPRLHDEGSQPGSTHSSLHGSGHGGHHGGQHSGQHGGSSQHGSNQNSGSQYGSSSHHGGQHGVKRHSEDDHKRPNKRPHEDKPRDKRNDSGGSNSHNKGGSSGSYRDRGSSGYQKGSNSYNHPPHRQSSFQQGQERWNHENPASSWDYKDRYNNDYNKHDPYRHYQGNRVDDQAYKRDKDPRTQHPDRRYHGGSGGGNFVAYGMPPVAASSVPYAGGYGAAPVPAGALQPPPPGAMPEHHTSPLGPYSPYQGHADSWRRKERTNSGGSGGYSRPPGGGGHFDRPPDAPSKHA</sequence>
<protein>
    <submittedName>
        <fullName evidence="1">Uncharacterized protein</fullName>
    </submittedName>
</protein>
<name>A0ACB8DHG1_DERSI</name>
<reference evidence="1" key="1">
    <citation type="submission" date="2020-05" db="EMBL/GenBank/DDBJ databases">
        <title>Large-scale comparative analyses of tick genomes elucidate their genetic diversity and vector capacities.</title>
        <authorList>
            <person name="Jia N."/>
            <person name="Wang J."/>
            <person name="Shi W."/>
            <person name="Du L."/>
            <person name="Sun Y."/>
            <person name="Zhan W."/>
            <person name="Jiang J."/>
            <person name="Wang Q."/>
            <person name="Zhang B."/>
            <person name="Ji P."/>
            <person name="Sakyi L.B."/>
            <person name="Cui X."/>
            <person name="Yuan T."/>
            <person name="Jiang B."/>
            <person name="Yang W."/>
            <person name="Lam T.T.-Y."/>
            <person name="Chang Q."/>
            <person name="Ding S."/>
            <person name="Wang X."/>
            <person name="Zhu J."/>
            <person name="Ruan X."/>
            <person name="Zhao L."/>
            <person name="Wei J."/>
            <person name="Que T."/>
            <person name="Du C."/>
            <person name="Cheng J."/>
            <person name="Dai P."/>
            <person name="Han X."/>
            <person name="Huang E."/>
            <person name="Gao Y."/>
            <person name="Liu J."/>
            <person name="Shao H."/>
            <person name="Ye R."/>
            <person name="Li L."/>
            <person name="Wei W."/>
            <person name="Wang X."/>
            <person name="Wang C."/>
            <person name="Yang T."/>
            <person name="Huo Q."/>
            <person name="Li W."/>
            <person name="Guo W."/>
            <person name="Chen H."/>
            <person name="Zhou L."/>
            <person name="Ni X."/>
            <person name="Tian J."/>
            <person name="Zhou Y."/>
            <person name="Sheng Y."/>
            <person name="Liu T."/>
            <person name="Pan Y."/>
            <person name="Xia L."/>
            <person name="Li J."/>
            <person name="Zhao F."/>
            <person name="Cao W."/>
        </authorList>
    </citation>
    <scope>NUCLEOTIDE SEQUENCE</scope>
    <source>
        <strain evidence="1">Dsil-2018</strain>
    </source>
</reference>